<dbReference type="Gene3D" id="2.130.10.10">
    <property type="entry name" value="YVTN repeat-like/Quinoprotein amine dehydrogenase"/>
    <property type="match status" value="1"/>
</dbReference>
<gene>
    <name evidence="3" type="ORF">ACFFQA_30900</name>
</gene>
<accession>A0ABV6A5H4</accession>
<proteinExistence type="inferred from homology"/>
<dbReference type="PANTHER" id="PTHR30344">
    <property type="entry name" value="6-PHOSPHOGLUCONOLACTONASE-RELATED"/>
    <property type="match status" value="1"/>
</dbReference>
<dbReference type="InterPro" id="IPR006311">
    <property type="entry name" value="TAT_signal"/>
</dbReference>
<name>A0ABV6A5H4_9PSEU</name>
<sequence length="398" mass="40620">MTMAKLDPASGSSAARDSGLGRRKFLGVLGGVVGGSVLMSHGAQAATHGVATRRVFLGCYTLGAGGGKGIGLADADVQTGALTVTSTLEGVVNPSFLTLAPNRRTVYAVNETTDGRVSAFAVDAAGGLKALGSQSALGADPCHLAVHPSGRFLLTANYSSGSVAVHPIREGGALGAATDLVQHTGSGPDPDRQKGPHAHQVLTDPSGRWVHAVDLGTDSVYVYRLDLGTGKLSRHSQAKLKPGAGPRHIAFHPGGRAAYVANELDSTITVCEWDSATGTLKPGPSLPTAPAGGVTRNYPAEVTVSPDGRFVYLSNRGHDSIAIFAVADGGRGLTPAGTPSCGGAWPRHIVLSCDGRFLYSANERSPGVAVFRVDRSTGGLAQVGQQLSTPRPVCVLPA</sequence>
<dbReference type="PROSITE" id="PS51318">
    <property type="entry name" value="TAT"/>
    <property type="match status" value="1"/>
</dbReference>
<dbReference type="InterPro" id="IPR050282">
    <property type="entry name" value="Cycloisomerase_2"/>
</dbReference>
<evidence type="ECO:0000313" key="3">
    <source>
        <dbReference type="EMBL" id="MFB9908366.1"/>
    </source>
</evidence>
<evidence type="ECO:0000313" key="4">
    <source>
        <dbReference type="Proteomes" id="UP001589693"/>
    </source>
</evidence>
<dbReference type="Proteomes" id="UP001589693">
    <property type="component" value="Unassembled WGS sequence"/>
</dbReference>
<comment type="caution">
    <text evidence="3">The sequence shown here is derived from an EMBL/GenBank/DDBJ whole genome shotgun (WGS) entry which is preliminary data.</text>
</comment>
<dbReference type="SUPFAM" id="SSF51004">
    <property type="entry name" value="C-terminal (heme d1) domain of cytochrome cd1-nitrite reductase"/>
    <property type="match status" value="1"/>
</dbReference>
<reference evidence="3 4" key="1">
    <citation type="submission" date="2024-09" db="EMBL/GenBank/DDBJ databases">
        <authorList>
            <person name="Sun Q."/>
            <person name="Mori K."/>
        </authorList>
    </citation>
    <scope>NUCLEOTIDE SEQUENCE [LARGE SCALE GENOMIC DNA]</scope>
    <source>
        <strain evidence="3 4">TBRC 7907</strain>
    </source>
</reference>
<dbReference type="InterPro" id="IPR011048">
    <property type="entry name" value="Haem_d1_sf"/>
</dbReference>
<dbReference type="Pfam" id="PF10282">
    <property type="entry name" value="Lactonase"/>
    <property type="match status" value="1"/>
</dbReference>
<dbReference type="EMBL" id="JBHLZU010000027">
    <property type="protein sequence ID" value="MFB9908366.1"/>
    <property type="molecule type" value="Genomic_DNA"/>
</dbReference>
<dbReference type="PANTHER" id="PTHR30344:SF1">
    <property type="entry name" value="6-PHOSPHOGLUCONOLACTONASE"/>
    <property type="match status" value="1"/>
</dbReference>
<keyword evidence="4" id="KW-1185">Reference proteome</keyword>
<protein>
    <submittedName>
        <fullName evidence="3">Lactonase family protein</fullName>
    </submittedName>
</protein>
<feature type="region of interest" description="Disordered" evidence="2">
    <location>
        <begin position="183"/>
        <end position="202"/>
    </location>
</feature>
<dbReference type="InterPro" id="IPR019405">
    <property type="entry name" value="Lactonase_7-beta_prop"/>
</dbReference>
<evidence type="ECO:0000256" key="1">
    <source>
        <dbReference type="ARBA" id="ARBA00005564"/>
    </source>
</evidence>
<organism evidence="3 4">
    <name type="scientific">Allokutzneria oryzae</name>
    <dbReference type="NCBI Taxonomy" id="1378989"/>
    <lineage>
        <taxon>Bacteria</taxon>
        <taxon>Bacillati</taxon>
        <taxon>Actinomycetota</taxon>
        <taxon>Actinomycetes</taxon>
        <taxon>Pseudonocardiales</taxon>
        <taxon>Pseudonocardiaceae</taxon>
        <taxon>Allokutzneria</taxon>
    </lineage>
</organism>
<comment type="similarity">
    <text evidence="1">Belongs to the cycloisomerase 2 family.</text>
</comment>
<evidence type="ECO:0000256" key="2">
    <source>
        <dbReference type="SAM" id="MobiDB-lite"/>
    </source>
</evidence>
<dbReference type="InterPro" id="IPR015943">
    <property type="entry name" value="WD40/YVTN_repeat-like_dom_sf"/>
</dbReference>